<feature type="transmembrane region" description="Helical" evidence="6">
    <location>
        <begin position="178"/>
        <end position="199"/>
    </location>
</feature>
<dbReference type="EMBL" id="JAUIRO010000008">
    <property type="protein sequence ID" value="KAK0703581.1"/>
    <property type="molecule type" value="Genomic_DNA"/>
</dbReference>
<evidence type="ECO:0000256" key="3">
    <source>
        <dbReference type="ARBA" id="ARBA00022692"/>
    </source>
</evidence>
<evidence type="ECO:0000313" key="8">
    <source>
        <dbReference type="Proteomes" id="UP001172101"/>
    </source>
</evidence>
<feature type="transmembrane region" description="Helical" evidence="6">
    <location>
        <begin position="205"/>
        <end position="225"/>
    </location>
</feature>
<dbReference type="PANTHER" id="PTHR11266:SF80">
    <property type="entry name" value="PEROXISOMAL MEMBRANE PROTEIN 2"/>
    <property type="match status" value="1"/>
</dbReference>
<evidence type="ECO:0000313" key="7">
    <source>
        <dbReference type="EMBL" id="KAK0703581.1"/>
    </source>
</evidence>
<proteinExistence type="inferred from homology"/>
<keyword evidence="3 6" id="KW-0812">Transmembrane</keyword>
<dbReference type="Proteomes" id="UP001172101">
    <property type="component" value="Unassembled WGS sequence"/>
</dbReference>
<organism evidence="7 8">
    <name type="scientific">Lasiosphaeria miniovina</name>
    <dbReference type="NCBI Taxonomy" id="1954250"/>
    <lineage>
        <taxon>Eukaryota</taxon>
        <taxon>Fungi</taxon>
        <taxon>Dikarya</taxon>
        <taxon>Ascomycota</taxon>
        <taxon>Pezizomycotina</taxon>
        <taxon>Sordariomycetes</taxon>
        <taxon>Sordariomycetidae</taxon>
        <taxon>Sordariales</taxon>
        <taxon>Lasiosphaeriaceae</taxon>
        <taxon>Lasiosphaeria</taxon>
    </lineage>
</organism>
<sequence>MIAPIVKATIQSAAINAVSNVVAQFIAAQRIKQPLIIDWISVFQFFIFGCACTPPNFMWQDFLESSFPGYHMAPTSEAVASAAAGDDKELDREAREGRLVEPRLNKGNTLAKTLLDQTVGAALNTLLFSTFMHAIRDAMAHHHGAPDTGGLGFLLGGQAIRYDNVGWLAVWHKTRAEFFGILVAGWTFWPLISIVNFVFLKTVEARNLMGSLAGLAWGVYVSLFLGK</sequence>
<dbReference type="GO" id="GO:0005778">
    <property type="term" value="C:peroxisomal membrane"/>
    <property type="evidence" value="ECO:0007669"/>
    <property type="project" value="TreeGrafter"/>
</dbReference>
<dbReference type="AlphaFoldDB" id="A0AA40DJF2"/>
<keyword evidence="5 6" id="KW-0472">Membrane</keyword>
<evidence type="ECO:0000256" key="1">
    <source>
        <dbReference type="ARBA" id="ARBA00004141"/>
    </source>
</evidence>
<evidence type="ECO:0000256" key="4">
    <source>
        <dbReference type="ARBA" id="ARBA00022989"/>
    </source>
</evidence>
<dbReference type="Pfam" id="PF04117">
    <property type="entry name" value="Mpv17_PMP22"/>
    <property type="match status" value="1"/>
</dbReference>
<protein>
    <submittedName>
        <fullName evidence="7">Uncharacterized protein</fullName>
    </submittedName>
</protein>
<dbReference type="PANTHER" id="PTHR11266">
    <property type="entry name" value="PEROXISOMAL MEMBRANE PROTEIN 2, PXMP2 MPV17"/>
    <property type="match status" value="1"/>
</dbReference>
<keyword evidence="4 6" id="KW-1133">Transmembrane helix</keyword>
<evidence type="ECO:0000256" key="6">
    <source>
        <dbReference type="RuleBase" id="RU363053"/>
    </source>
</evidence>
<evidence type="ECO:0000256" key="5">
    <source>
        <dbReference type="ARBA" id="ARBA00023136"/>
    </source>
</evidence>
<evidence type="ECO:0000256" key="2">
    <source>
        <dbReference type="ARBA" id="ARBA00006824"/>
    </source>
</evidence>
<comment type="similarity">
    <text evidence="2 6">Belongs to the peroxisomal membrane protein PXMP2/4 family.</text>
</comment>
<gene>
    <name evidence="7" type="ORF">B0T26DRAFT_757112</name>
</gene>
<dbReference type="InterPro" id="IPR007248">
    <property type="entry name" value="Mpv17_PMP22"/>
</dbReference>
<dbReference type="GeneID" id="85329477"/>
<comment type="caution">
    <text evidence="7">The sequence shown here is derived from an EMBL/GenBank/DDBJ whole genome shotgun (WGS) entry which is preliminary data.</text>
</comment>
<comment type="subcellular location">
    <subcellularLocation>
        <location evidence="1">Membrane</location>
        <topology evidence="1">Multi-pass membrane protein</topology>
    </subcellularLocation>
</comment>
<keyword evidence="8" id="KW-1185">Reference proteome</keyword>
<reference evidence="7" key="1">
    <citation type="submission" date="2023-06" db="EMBL/GenBank/DDBJ databases">
        <title>Genome-scale phylogeny and comparative genomics of the fungal order Sordariales.</title>
        <authorList>
            <consortium name="Lawrence Berkeley National Laboratory"/>
            <person name="Hensen N."/>
            <person name="Bonometti L."/>
            <person name="Westerberg I."/>
            <person name="Brannstrom I.O."/>
            <person name="Guillou S."/>
            <person name="Cros-Aarteil S."/>
            <person name="Calhoun S."/>
            <person name="Haridas S."/>
            <person name="Kuo A."/>
            <person name="Mondo S."/>
            <person name="Pangilinan J."/>
            <person name="Riley R."/>
            <person name="LaButti K."/>
            <person name="Andreopoulos B."/>
            <person name="Lipzen A."/>
            <person name="Chen C."/>
            <person name="Yanf M."/>
            <person name="Daum C."/>
            <person name="Ng V."/>
            <person name="Clum A."/>
            <person name="Steindorff A."/>
            <person name="Ohm R."/>
            <person name="Martin F."/>
            <person name="Silar P."/>
            <person name="Natvig D."/>
            <person name="Lalanne C."/>
            <person name="Gautier V."/>
            <person name="Ament-velasquez S.L."/>
            <person name="Kruys A."/>
            <person name="Hutchinson M.I."/>
            <person name="Powell A.J."/>
            <person name="Barry K."/>
            <person name="Miller A.N."/>
            <person name="Grigoriev I.V."/>
            <person name="Debuchy R."/>
            <person name="Gladieux P."/>
            <person name="Thoren M.H."/>
            <person name="Johannesson H."/>
        </authorList>
    </citation>
    <scope>NUCLEOTIDE SEQUENCE</scope>
    <source>
        <strain evidence="7">SMH2392-1A</strain>
    </source>
</reference>
<name>A0AA40DJF2_9PEZI</name>
<dbReference type="RefSeq" id="XP_060290440.1">
    <property type="nucleotide sequence ID" value="XM_060446207.1"/>
</dbReference>
<accession>A0AA40DJF2</accession>